<dbReference type="PANTHER" id="PTHR43047">
    <property type="entry name" value="TWO-COMPONENT HISTIDINE PROTEIN KINASE"/>
    <property type="match status" value="1"/>
</dbReference>
<dbReference type="SUPFAM" id="SSF55874">
    <property type="entry name" value="ATPase domain of HSP90 chaperone/DNA topoisomerase II/histidine kinase"/>
    <property type="match status" value="2"/>
</dbReference>
<dbReference type="InterPro" id="IPR011006">
    <property type="entry name" value="CheY-like_superfamily"/>
</dbReference>
<keyword evidence="13" id="KW-1133">Transmembrane helix</keyword>
<dbReference type="Pfam" id="PF00072">
    <property type="entry name" value="Response_reg"/>
    <property type="match status" value="1"/>
</dbReference>
<keyword evidence="11 13" id="KW-0472">Membrane</keyword>
<keyword evidence="17" id="KW-1185">Reference proteome</keyword>
<dbReference type="CDD" id="cd17574">
    <property type="entry name" value="REC_OmpR"/>
    <property type="match status" value="1"/>
</dbReference>
<dbReference type="AlphaFoldDB" id="A0A5R9G317"/>
<keyword evidence="13" id="KW-0812">Transmembrane</keyword>
<keyword evidence="8" id="KW-0418">Kinase</keyword>
<comment type="catalytic activity">
    <reaction evidence="1">
        <text>ATP + protein L-histidine = ADP + protein N-phospho-L-histidine.</text>
        <dbReference type="EC" id="2.7.13.3"/>
    </reaction>
</comment>
<evidence type="ECO:0000313" key="17">
    <source>
        <dbReference type="Proteomes" id="UP000309676"/>
    </source>
</evidence>
<feature type="transmembrane region" description="Helical" evidence="13">
    <location>
        <begin position="237"/>
        <end position="253"/>
    </location>
</feature>
<sequence length="1017" mass="113563">MVSTKKTIVILALFLIAITALRLTVLHSQKPIEHPRVTGGVLDLRGWTLPHKQTIPLTGEWEFYPSRLVEPGSTDRFEARSIQVPGKWEPAFRDQAPSSFRFGTYRLRILLDDDEDVRPSLKLRFNRVNNASAVYVNGRLAAQEGSPSEEREEHRAGNLPFSIALDGDEPTIELLVHASSHAGPGGITQAVRFGTVDAINSRTLLSTSLQIGLCVVFLIHGIYAAMLFFFGVANRGLLYFALVMLLAILIVLVADDRLLFVWFPLPYEFTTKIWVLSYTGVVAFLPPLLNRMFPGCGKPGLLRSFAAYCVVYALFVLLTPASYVMSALFVLTSILIISTILSGLVLKNAIRKSKDVMYVLIGIAAIGANIVWTIIESRTTLEMMHYPFDLAIAVLAFAAFWFRRFFQAKREAVLLADKLQQANREKDRFLVNTSHELRNPLHGIMNITQSVLDDPVRPVPEEHKRRLEIQVAVARRMSLMLDDLIDVTRLRESTVRLQVGSVRIRPVVDGILEMLRFMLDGKPIALLIDVPEDFPAVQADENRLVQILFNLLHNAIKFTDEGSISVYVERTDATAHIHILDTGIGMDENTRQRIFLPYEQGDSERAYAVGGFGLGLSIAKQLVELHGGDLSVASVPGEGSRFTVALPLAEEMDRAESPEASRNLIAGESADFAADRPEVVHLPASSADSEHPKVLVVDDDSINLAILADILRTAPYRVATAMNAADAFAKLETATYDLIITDVMMPQMSGYEFTRRIRERFSMTELPILLLTARSRSEDVLAGFQAGANDYVTKPVDFWELRSRVRALIELKLSIEGRLRMEAAWLQAQIRPHFLYNTINSIAALGTMDIKKMQRLLEEFSNYLRTSFDFHNTDRLVSIDRELELVKSYLFIERERFGDRLDAQWELEADLTFLLPPLAIQTLVENAVNHGILKRASGGTIRIRTARSGDRIVVSVSDNGVGMSEEDIARALEAPADVSEGIGLRNTDRRLKQLYGSGIRIESVPGQGTTVSFRLPR</sequence>
<feature type="transmembrane region" description="Helical" evidence="13">
    <location>
        <begin position="273"/>
        <end position="289"/>
    </location>
</feature>
<evidence type="ECO:0000256" key="3">
    <source>
        <dbReference type="ARBA" id="ARBA00012438"/>
    </source>
</evidence>
<dbReference type="GO" id="GO:0005886">
    <property type="term" value="C:plasma membrane"/>
    <property type="evidence" value="ECO:0007669"/>
    <property type="project" value="UniProtKB-SubCell"/>
</dbReference>
<name>A0A5R9G317_9BACL</name>
<proteinExistence type="predicted"/>
<dbReference type="InterPro" id="IPR010559">
    <property type="entry name" value="Sig_transdc_His_kin_internal"/>
</dbReference>
<dbReference type="InterPro" id="IPR036097">
    <property type="entry name" value="HisK_dim/P_sf"/>
</dbReference>
<feature type="domain" description="Response regulatory" evidence="15">
    <location>
        <begin position="693"/>
        <end position="809"/>
    </location>
</feature>
<evidence type="ECO:0000256" key="6">
    <source>
        <dbReference type="ARBA" id="ARBA00022679"/>
    </source>
</evidence>
<dbReference type="FunFam" id="3.30.565.10:FF:000023">
    <property type="entry name" value="PAS domain-containing sensor histidine kinase"/>
    <property type="match status" value="1"/>
</dbReference>
<dbReference type="PROSITE" id="PS50110">
    <property type="entry name" value="RESPONSE_REGULATORY"/>
    <property type="match status" value="1"/>
</dbReference>
<evidence type="ECO:0000256" key="12">
    <source>
        <dbReference type="PROSITE-ProRule" id="PRU00169"/>
    </source>
</evidence>
<dbReference type="PRINTS" id="PR00344">
    <property type="entry name" value="BCTRLSENSOR"/>
</dbReference>
<dbReference type="RefSeq" id="WP_138198104.1">
    <property type="nucleotide sequence ID" value="NZ_VCIW01000034.1"/>
</dbReference>
<dbReference type="OrthoDB" id="9809348at2"/>
<evidence type="ECO:0000259" key="14">
    <source>
        <dbReference type="PROSITE" id="PS50109"/>
    </source>
</evidence>
<evidence type="ECO:0000256" key="13">
    <source>
        <dbReference type="SAM" id="Phobius"/>
    </source>
</evidence>
<dbReference type="SUPFAM" id="SSF52172">
    <property type="entry name" value="CheY-like"/>
    <property type="match status" value="1"/>
</dbReference>
<dbReference type="InterPro" id="IPR008979">
    <property type="entry name" value="Galactose-bd-like_sf"/>
</dbReference>
<evidence type="ECO:0000256" key="5">
    <source>
        <dbReference type="ARBA" id="ARBA00022553"/>
    </source>
</evidence>
<keyword evidence="5 12" id="KW-0597">Phosphoprotein</keyword>
<dbReference type="InterPro" id="IPR003594">
    <property type="entry name" value="HATPase_dom"/>
</dbReference>
<evidence type="ECO:0000256" key="8">
    <source>
        <dbReference type="ARBA" id="ARBA00022777"/>
    </source>
</evidence>
<feature type="transmembrane region" description="Helical" evidence="13">
    <location>
        <begin position="324"/>
        <end position="346"/>
    </location>
</feature>
<dbReference type="Gene3D" id="3.30.565.10">
    <property type="entry name" value="Histidine kinase-like ATPase, C-terminal domain"/>
    <property type="match status" value="2"/>
</dbReference>
<keyword evidence="9" id="KW-0067">ATP-binding</keyword>
<feature type="transmembrane region" description="Helical" evidence="13">
    <location>
        <begin position="358"/>
        <end position="375"/>
    </location>
</feature>
<dbReference type="Gene3D" id="3.40.50.2300">
    <property type="match status" value="1"/>
</dbReference>
<feature type="domain" description="Histidine kinase" evidence="14">
    <location>
        <begin position="919"/>
        <end position="1017"/>
    </location>
</feature>
<dbReference type="GO" id="GO:0000155">
    <property type="term" value="F:phosphorelay sensor kinase activity"/>
    <property type="evidence" value="ECO:0007669"/>
    <property type="project" value="InterPro"/>
</dbReference>
<organism evidence="16 17">
    <name type="scientific">Paenibacillus antri</name>
    <dbReference type="NCBI Taxonomy" id="2582848"/>
    <lineage>
        <taxon>Bacteria</taxon>
        <taxon>Bacillati</taxon>
        <taxon>Bacillota</taxon>
        <taxon>Bacilli</taxon>
        <taxon>Bacillales</taxon>
        <taxon>Paenibacillaceae</taxon>
        <taxon>Paenibacillus</taxon>
    </lineage>
</organism>
<dbReference type="CDD" id="cd16922">
    <property type="entry name" value="HATPase_EvgS-ArcB-TorS-like"/>
    <property type="match status" value="1"/>
</dbReference>
<evidence type="ECO:0000256" key="2">
    <source>
        <dbReference type="ARBA" id="ARBA00004236"/>
    </source>
</evidence>
<dbReference type="SMART" id="SM00448">
    <property type="entry name" value="REC"/>
    <property type="match status" value="1"/>
</dbReference>
<dbReference type="CDD" id="cd00082">
    <property type="entry name" value="HisKA"/>
    <property type="match status" value="1"/>
</dbReference>
<keyword evidence="6" id="KW-0808">Transferase</keyword>
<evidence type="ECO:0000256" key="7">
    <source>
        <dbReference type="ARBA" id="ARBA00022741"/>
    </source>
</evidence>
<dbReference type="Pfam" id="PF00512">
    <property type="entry name" value="HisKA"/>
    <property type="match status" value="1"/>
</dbReference>
<accession>A0A5R9G317</accession>
<dbReference type="Proteomes" id="UP000309676">
    <property type="component" value="Unassembled WGS sequence"/>
</dbReference>
<dbReference type="GO" id="GO:0005524">
    <property type="term" value="F:ATP binding"/>
    <property type="evidence" value="ECO:0007669"/>
    <property type="project" value="UniProtKB-KW"/>
</dbReference>
<dbReference type="InterPro" id="IPR004358">
    <property type="entry name" value="Sig_transdc_His_kin-like_C"/>
</dbReference>
<gene>
    <name evidence="16" type="ORF">FE782_30355</name>
</gene>
<protein>
    <recommendedName>
        <fullName evidence="3">histidine kinase</fullName>
        <ecNumber evidence="3">2.7.13.3</ecNumber>
    </recommendedName>
</protein>
<dbReference type="PROSITE" id="PS50109">
    <property type="entry name" value="HIS_KIN"/>
    <property type="match status" value="2"/>
</dbReference>
<dbReference type="InterPro" id="IPR001789">
    <property type="entry name" value="Sig_transdc_resp-reg_receiver"/>
</dbReference>
<dbReference type="InterPro" id="IPR036890">
    <property type="entry name" value="HATPase_C_sf"/>
</dbReference>
<dbReference type="Pfam" id="PF07695">
    <property type="entry name" value="7TMR-DISM_7TM"/>
    <property type="match status" value="1"/>
</dbReference>
<dbReference type="Pfam" id="PF02518">
    <property type="entry name" value="HATPase_c"/>
    <property type="match status" value="2"/>
</dbReference>
<feature type="domain" description="Histidine kinase" evidence="14">
    <location>
        <begin position="432"/>
        <end position="650"/>
    </location>
</feature>
<evidence type="ECO:0000256" key="10">
    <source>
        <dbReference type="ARBA" id="ARBA00023012"/>
    </source>
</evidence>
<evidence type="ECO:0000256" key="1">
    <source>
        <dbReference type="ARBA" id="ARBA00000085"/>
    </source>
</evidence>
<feature type="modified residue" description="4-aspartylphosphate" evidence="12">
    <location>
        <position position="742"/>
    </location>
</feature>
<dbReference type="EC" id="2.7.13.3" evidence="3"/>
<dbReference type="GO" id="GO:0009927">
    <property type="term" value="F:histidine phosphotransfer kinase activity"/>
    <property type="evidence" value="ECO:0007669"/>
    <property type="project" value="TreeGrafter"/>
</dbReference>
<dbReference type="Pfam" id="PF06580">
    <property type="entry name" value="His_kinase"/>
    <property type="match status" value="1"/>
</dbReference>
<evidence type="ECO:0000259" key="15">
    <source>
        <dbReference type="PROSITE" id="PS50110"/>
    </source>
</evidence>
<reference evidence="16 17" key="1">
    <citation type="submission" date="2019-05" db="EMBL/GenBank/DDBJ databases">
        <authorList>
            <person name="Narsing Rao M.P."/>
            <person name="Li W.J."/>
        </authorList>
    </citation>
    <scope>NUCLEOTIDE SEQUENCE [LARGE SCALE GENOMIC DNA]</scope>
    <source>
        <strain evidence="16 17">SYSU_K30003</strain>
    </source>
</reference>
<dbReference type="Gene3D" id="2.60.120.260">
    <property type="entry name" value="Galactose-binding domain-like"/>
    <property type="match status" value="1"/>
</dbReference>
<dbReference type="InterPro" id="IPR011623">
    <property type="entry name" value="7TMR_DISM_rcpt_extracell_dom1"/>
</dbReference>
<evidence type="ECO:0000256" key="4">
    <source>
        <dbReference type="ARBA" id="ARBA00022475"/>
    </source>
</evidence>
<keyword evidence="7" id="KW-0547">Nucleotide-binding</keyword>
<comment type="subcellular location">
    <subcellularLocation>
        <location evidence="2">Cell membrane</location>
    </subcellularLocation>
</comment>
<comment type="caution">
    <text evidence="16">The sequence shown here is derived from an EMBL/GenBank/DDBJ whole genome shotgun (WGS) entry which is preliminary data.</text>
</comment>
<dbReference type="SMART" id="SM00388">
    <property type="entry name" value="HisKA"/>
    <property type="match status" value="1"/>
</dbReference>
<dbReference type="PANTHER" id="PTHR43047:SF72">
    <property type="entry name" value="OSMOSENSING HISTIDINE PROTEIN KINASE SLN1"/>
    <property type="match status" value="1"/>
</dbReference>
<dbReference type="Gene3D" id="1.10.287.130">
    <property type="match status" value="1"/>
</dbReference>
<keyword evidence="10" id="KW-0902">Two-component regulatory system</keyword>
<feature type="transmembrane region" description="Helical" evidence="13">
    <location>
        <begin position="301"/>
        <end position="318"/>
    </location>
</feature>
<feature type="transmembrane region" description="Helical" evidence="13">
    <location>
        <begin position="209"/>
        <end position="230"/>
    </location>
</feature>
<dbReference type="SMART" id="SM00387">
    <property type="entry name" value="HATPase_c"/>
    <property type="match status" value="2"/>
</dbReference>
<dbReference type="EMBL" id="VCIW01000034">
    <property type="protein sequence ID" value="TLS48520.1"/>
    <property type="molecule type" value="Genomic_DNA"/>
</dbReference>
<dbReference type="InterPro" id="IPR005467">
    <property type="entry name" value="His_kinase_dom"/>
</dbReference>
<dbReference type="SUPFAM" id="SSF49785">
    <property type="entry name" value="Galactose-binding domain-like"/>
    <property type="match status" value="1"/>
</dbReference>
<evidence type="ECO:0000256" key="11">
    <source>
        <dbReference type="ARBA" id="ARBA00023136"/>
    </source>
</evidence>
<evidence type="ECO:0000256" key="9">
    <source>
        <dbReference type="ARBA" id="ARBA00022840"/>
    </source>
</evidence>
<evidence type="ECO:0000313" key="16">
    <source>
        <dbReference type="EMBL" id="TLS48520.1"/>
    </source>
</evidence>
<keyword evidence="4" id="KW-1003">Cell membrane</keyword>
<dbReference type="SUPFAM" id="SSF47384">
    <property type="entry name" value="Homodimeric domain of signal transducing histidine kinase"/>
    <property type="match status" value="1"/>
</dbReference>
<dbReference type="InterPro" id="IPR003661">
    <property type="entry name" value="HisK_dim/P_dom"/>
</dbReference>